<name>A0A3N0I036_9FIRM</name>
<evidence type="ECO:0000313" key="3">
    <source>
        <dbReference type="Proteomes" id="UP000276568"/>
    </source>
</evidence>
<protein>
    <submittedName>
        <fullName evidence="2">Uncharacterized protein</fullName>
    </submittedName>
</protein>
<organism evidence="2 3">
    <name type="scientific">Absicoccus porci</name>
    <dbReference type="NCBI Taxonomy" id="2486576"/>
    <lineage>
        <taxon>Bacteria</taxon>
        <taxon>Bacillati</taxon>
        <taxon>Bacillota</taxon>
        <taxon>Erysipelotrichia</taxon>
        <taxon>Erysipelotrichales</taxon>
        <taxon>Erysipelotrichaceae</taxon>
        <taxon>Absicoccus</taxon>
    </lineage>
</organism>
<keyword evidence="3" id="KW-1185">Reference proteome</keyword>
<evidence type="ECO:0000256" key="1">
    <source>
        <dbReference type="SAM" id="Phobius"/>
    </source>
</evidence>
<dbReference type="AlphaFoldDB" id="A0A3N0I036"/>
<reference evidence="2 3" key="1">
    <citation type="submission" date="2018-11" db="EMBL/GenBank/DDBJ databases">
        <title>Clostridium sp. nov., a member of the family Erysipelotrichaceae isolated from pig faeces.</title>
        <authorList>
            <person name="Chang Y.-H."/>
        </authorList>
    </citation>
    <scope>NUCLEOTIDE SEQUENCE [LARGE SCALE GENOMIC DNA]</scope>
    <source>
        <strain evidence="2 3">YH-panp20</strain>
    </source>
</reference>
<evidence type="ECO:0000313" key="2">
    <source>
        <dbReference type="EMBL" id="RNM30383.1"/>
    </source>
</evidence>
<keyword evidence="1" id="KW-0812">Transmembrane</keyword>
<dbReference type="EMBL" id="RJQC01000002">
    <property type="protein sequence ID" value="RNM30383.1"/>
    <property type="molecule type" value="Genomic_DNA"/>
</dbReference>
<accession>A0A3N0I036</accession>
<dbReference type="Proteomes" id="UP000276568">
    <property type="component" value="Unassembled WGS sequence"/>
</dbReference>
<keyword evidence="1" id="KW-0472">Membrane</keyword>
<keyword evidence="1" id="KW-1133">Transmembrane helix</keyword>
<sequence>MTLREYNSQIIYSLTSQEAFSEDTSLSFQQIDTQCPDKLKFLLLNEFVRNEMIYVTNNRFYLNKQKYQHEKRRAYVVYLCILIVPIIIGSWMFIRGVGS</sequence>
<proteinExistence type="predicted"/>
<gene>
    <name evidence="2" type="ORF">EDX97_06220</name>
</gene>
<comment type="caution">
    <text evidence="2">The sequence shown here is derived from an EMBL/GenBank/DDBJ whole genome shotgun (WGS) entry which is preliminary data.</text>
</comment>
<feature type="transmembrane region" description="Helical" evidence="1">
    <location>
        <begin position="74"/>
        <end position="94"/>
    </location>
</feature>